<gene>
    <name evidence="2" type="ORF">B0H64DRAFT_388894</name>
</gene>
<proteinExistence type="predicted"/>
<dbReference type="AlphaFoldDB" id="A0AAE0HNN7"/>
<reference evidence="2" key="1">
    <citation type="journal article" date="2023" name="Mol. Phylogenet. Evol.">
        <title>Genome-scale phylogeny and comparative genomics of the fungal order Sordariales.</title>
        <authorList>
            <person name="Hensen N."/>
            <person name="Bonometti L."/>
            <person name="Westerberg I."/>
            <person name="Brannstrom I.O."/>
            <person name="Guillou S."/>
            <person name="Cros-Aarteil S."/>
            <person name="Calhoun S."/>
            <person name="Haridas S."/>
            <person name="Kuo A."/>
            <person name="Mondo S."/>
            <person name="Pangilinan J."/>
            <person name="Riley R."/>
            <person name="LaButti K."/>
            <person name="Andreopoulos B."/>
            <person name="Lipzen A."/>
            <person name="Chen C."/>
            <person name="Yan M."/>
            <person name="Daum C."/>
            <person name="Ng V."/>
            <person name="Clum A."/>
            <person name="Steindorff A."/>
            <person name="Ohm R.A."/>
            <person name="Martin F."/>
            <person name="Silar P."/>
            <person name="Natvig D.O."/>
            <person name="Lalanne C."/>
            <person name="Gautier V."/>
            <person name="Ament-Velasquez S.L."/>
            <person name="Kruys A."/>
            <person name="Hutchinson M.I."/>
            <person name="Powell A.J."/>
            <person name="Barry K."/>
            <person name="Miller A.N."/>
            <person name="Grigoriev I.V."/>
            <person name="Debuchy R."/>
            <person name="Gladieux P."/>
            <person name="Hiltunen Thoren M."/>
            <person name="Johannesson H."/>
        </authorList>
    </citation>
    <scope>NUCLEOTIDE SEQUENCE</scope>
    <source>
        <strain evidence="2">CBS 168.71</strain>
    </source>
</reference>
<protein>
    <recommendedName>
        <fullName evidence="1">Protein kinase domain-containing protein</fullName>
    </recommendedName>
</protein>
<dbReference type="PROSITE" id="PS50011">
    <property type="entry name" value="PROTEIN_KINASE_DOM"/>
    <property type="match status" value="1"/>
</dbReference>
<comment type="caution">
    <text evidence="2">The sequence shown here is derived from an EMBL/GenBank/DDBJ whole genome shotgun (WGS) entry which is preliminary data.</text>
</comment>
<evidence type="ECO:0000313" key="2">
    <source>
        <dbReference type="EMBL" id="KAK3299534.1"/>
    </source>
</evidence>
<evidence type="ECO:0000259" key="1">
    <source>
        <dbReference type="PROSITE" id="PS50011"/>
    </source>
</evidence>
<evidence type="ECO:0000313" key="3">
    <source>
        <dbReference type="Proteomes" id="UP001278766"/>
    </source>
</evidence>
<dbReference type="GO" id="GO:0005524">
    <property type="term" value="F:ATP binding"/>
    <property type="evidence" value="ECO:0007669"/>
    <property type="project" value="InterPro"/>
</dbReference>
<reference evidence="2" key="2">
    <citation type="submission" date="2023-06" db="EMBL/GenBank/DDBJ databases">
        <authorList>
            <consortium name="Lawrence Berkeley National Laboratory"/>
            <person name="Haridas S."/>
            <person name="Hensen N."/>
            <person name="Bonometti L."/>
            <person name="Westerberg I."/>
            <person name="Brannstrom I.O."/>
            <person name="Guillou S."/>
            <person name="Cros-Aarteil S."/>
            <person name="Calhoun S."/>
            <person name="Kuo A."/>
            <person name="Mondo S."/>
            <person name="Pangilinan J."/>
            <person name="Riley R."/>
            <person name="Labutti K."/>
            <person name="Andreopoulos B."/>
            <person name="Lipzen A."/>
            <person name="Chen C."/>
            <person name="Yanf M."/>
            <person name="Daum C."/>
            <person name="Ng V."/>
            <person name="Clum A."/>
            <person name="Steindorff A."/>
            <person name="Ohm R."/>
            <person name="Martin F."/>
            <person name="Silar P."/>
            <person name="Natvig D."/>
            <person name="Lalanne C."/>
            <person name="Gautier V."/>
            <person name="Ament-Velasquez S.L."/>
            <person name="Kruys A."/>
            <person name="Hutchinson M.I."/>
            <person name="Powell A.J."/>
            <person name="Barry K."/>
            <person name="Miller A.N."/>
            <person name="Grigoriev I.V."/>
            <person name="Debuchy R."/>
            <person name="Gladieux P."/>
            <person name="Thoren M.H."/>
            <person name="Johannesson H."/>
        </authorList>
    </citation>
    <scope>NUCLEOTIDE SEQUENCE</scope>
    <source>
        <strain evidence="2">CBS 168.71</strain>
    </source>
</reference>
<sequence>MATSKPTSTSITQPPLWCRQLAEALDDIHSRGVLHSDLRPANLLTHETALGARDLLLADLGGSVSEELGEGLSLPDSPFYSPVFEWQSSVFLDLFGMASTFYTIHTGW</sequence>
<dbReference type="RefSeq" id="XP_062663048.1">
    <property type="nucleotide sequence ID" value="XM_062803294.1"/>
</dbReference>
<dbReference type="SUPFAM" id="SSF56112">
    <property type="entry name" value="Protein kinase-like (PK-like)"/>
    <property type="match status" value="1"/>
</dbReference>
<dbReference type="Proteomes" id="UP001278766">
    <property type="component" value="Unassembled WGS sequence"/>
</dbReference>
<dbReference type="InterPro" id="IPR000719">
    <property type="entry name" value="Prot_kinase_dom"/>
</dbReference>
<organism evidence="2 3">
    <name type="scientific">Chaetomium fimeti</name>
    <dbReference type="NCBI Taxonomy" id="1854472"/>
    <lineage>
        <taxon>Eukaryota</taxon>
        <taxon>Fungi</taxon>
        <taxon>Dikarya</taxon>
        <taxon>Ascomycota</taxon>
        <taxon>Pezizomycotina</taxon>
        <taxon>Sordariomycetes</taxon>
        <taxon>Sordariomycetidae</taxon>
        <taxon>Sordariales</taxon>
        <taxon>Chaetomiaceae</taxon>
        <taxon>Chaetomium</taxon>
    </lineage>
</organism>
<name>A0AAE0HNN7_9PEZI</name>
<dbReference type="EMBL" id="JAUEPN010000002">
    <property type="protein sequence ID" value="KAK3299534.1"/>
    <property type="molecule type" value="Genomic_DNA"/>
</dbReference>
<dbReference type="Gene3D" id="1.10.510.10">
    <property type="entry name" value="Transferase(Phosphotransferase) domain 1"/>
    <property type="match status" value="1"/>
</dbReference>
<feature type="domain" description="Protein kinase" evidence="1">
    <location>
        <begin position="1"/>
        <end position="108"/>
    </location>
</feature>
<accession>A0AAE0HNN7</accession>
<keyword evidence="3" id="KW-1185">Reference proteome</keyword>
<dbReference type="GeneID" id="87840242"/>
<dbReference type="GO" id="GO:0004672">
    <property type="term" value="F:protein kinase activity"/>
    <property type="evidence" value="ECO:0007669"/>
    <property type="project" value="InterPro"/>
</dbReference>
<dbReference type="InterPro" id="IPR011009">
    <property type="entry name" value="Kinase-like_dom_sf"/>
</dbReference>